<keyword evidence="1" id="KW-1133">Transmembrane helix</keyword>
<dbReference type="AlphaFoldDB" id="A0A1G6AGD1"/>
<sequence length="413" mass="48434">MMNKNNYLGMRVRKIVPLCFLHLIAILLVVLITGIITTSSQLLFKNTQSKNDITRLSNGYYSYTLIDTLFEDDDFYKFRTDKKSLNTLRVFYNSLYQSKDLELLSTFNQPLFIKSFDKGEEFLYDQGVSTTQENNQEPKAVNSFQISQKAFDFYNIQIEDGEKIDWEAITLSDFESYPVLLGSRFHEHYKIGDKITAEFYMKEVIFEVKGFLEPNSYVYYKGNSEFYLDNYIIVPYPLELQEIGTKDFTFEGILYFAMINSQFVTRLPTNKVLTVLREQSEKSEFYAFSTLGVDDFTIKYGQLLSVISHLQLLLIVLLVILCMLFFYLIINILLYLLRYQKDIICISWLIGYNVKNKILLRTCSLLYSLSLMTCFCIEVILFKQIFVLPIMMISNLIMYATVYHMLIKITGYE</sequence>
<name>A0A1G6AGD1_9STRE</name>
<protein>
    <recommendedName>
        <fullName evidence="4">MacB-like core domain-containing protein</fullName>
    </recommendedName>
</protein>
<keyword evidence="1" id="KW-0812">Transmembrane</keyword>
<evidence type="ECO:0000313" key="2">
    <source>
        <dbReference type="EMBL" id="SDB07336.1"/>
    </source>
</evidence>
<evidence type="ECO:0008006" key="4">
    <source>
        <dbReference type="Google" id="ProtNLM"/>
    </source>
</evidence>
<dbReference type="EMBL" id="FMXP01000004">
    <property type="protein sequence ID" value="SDB07336.1"/>
    <property type="molecule type" value="Genomic_DNA"/>
</dbReference>
<accession>A0A1G6AGD1</accession>
<reference evidence="2 3" key="1">
    <citation type="submission" date="2016-10" db="EMBL/GenBank/DDBJ databases">
        <authorList>
            <person name="de Groot N.N."/>
        </authorList>
    </citation>
    <scope>NUCLEOTIDE SEQUENCE [LARGE SCALE GENOMIC DNA]</scope>
    <source>
        <strain evidence="2 3">A-4</strain>
    </source>
</reference>
<feature type="transmembrane region" description="Helical" evidence="1">
    <location>
        <begin position="312"/>
        <end position="337"/>
    </location>
</feature>
<organism evidence="2 3">
    <name type="scientific">Streptococcus henryi</name>
    <dbReference type="NCBI Taxonomy" id="439219"/>
    <lineage>
        <taxon>Bacteria</taxon>
        <taxon>Bacillati</taxon>
        <taxon>Bacillota</taxon>
        <taxon>Bacilli</taxon>
        <taxon>Lactobacillales</taxon>
        <taxon>Streptococcaceae</taxon>
        <taxon>Streptococcus</taxon>
    </lineage>
</organism>
<dbReference type="STRING" id="439219.SAMN02910293_00365"/>
<keyword evidence="1" id="KW-0472">Membrane</keyword>
<gene>
    <name evidence="2" type="ORF">SAMN02910293_00365</name>
</gene>
<feature type="transmembrane region" description="Helical" evidence="1">
    <location>
        <begin position="386"/>
        <end position="407"/>
    </location>
</feature>
<feature type="transmembrane region" description="Helical" evidence="1">
    <location>
        <begin position="358"/>
        <end position="380"/>
    </location>
</feature>
<dbReference type="Proteomes" id="UP000182508">
    <property type="component" value="Unassembled WGS sequence"/>
</dbReference>
<keyword evidence="3" id="KW-1185">Reference proteome</keyword>
<evidence type="ECO:0000313" key="3">
    <source>
        <dbReference type="Proteomes" id="UP000182508"/>
    </source>
</evidence>
<dbReference type="RefSeq" id="WP_074485095.1">
    <property type="nucleotide sequence ID" value="NZ_FMXP01000004.1"/>
</dbReference>
<evidence type="ECO:0000256" key="1">
    <source>
        <dbReference type="SAM" id="Phobius"/>
    </source>
</evidence>
<proteinExistence type="predicted"/>